<dbReference type="InterPro" id="IPR027368">
    <property type="entry name" value="MnmE_dom2"/>
</dbReference>
<dbReference type="EC" id="3.6.-.-" evidence="10"/>
<feature type="binding site" evidence="10">
    <location>
        <position position="254"/>
    </location>
    <ligand>
        <name>K(+)</name>
        <dbReference type="ChEBI" id="CHEBI:29103"/>
    </ligand>
</feature>
<dbReference type="PROSITE" id="PS51709">
    <property type="entry name" value="G_TRME"/>
    <property type="match status" value="1"/>
</dbReference>
<keyword evidence="7 10" id="KW-0460">Magnesium</keyword>
<dbReference type="InterPro" id="IPR006073">
    <property type="entry name" value="GTP-bd"/>
</dbReference>
<dbReference type="InterPro" id="IPR018948">
    <property type="entry name" value="GTP-bd_TrmE_N"/>
</dbReference>
<evidence type="ECO:0000256" key="6">
    <source>
        <dbReference type="ARBA" id="ARBA00022801"/>
    </source>
</evidence>
<dbReference type="Pfam" id="PF10396">
    <property type="entry name" value="TrmE_N"/>
    <property type="match status" value="1"/>
</dbReference>
<organism evidence="13 14">
    <name type="scientific">Nitrosomonas eutropha</name>
    <dbReference type="NCBI Taxonomy" id="916"/>
    <lineage>
        <taxon>Bacteria</taxon>
        <taxon>Pseudomonadati</taxon>
        <taxon>Pseudomonadota</taxon>
        <taxon>Betaproteobacteria</taxon>
        <taxon>Nitrosomonadales</taxon>
        <taxon>Nitrosomonadaceae</taxon>
        <taxon>Nitrosomonas</taxon>
    </lineage>
</organism>
<dbReference type="GO" id="GO:0003924">
    <property type="term" value="F:GTPase activity"/>
    <property type="evidence" value="ECO:0007669"/>
    <property type="project" value="UniProtKB-UniRule"/>
</dbReference>
<feature type="binding site" evidence="10">
    <location>
        <begin position="252"/>
        <end position="258"/>
    </location>
    <ligand>
        <name>GTP</name>
        <dbReference type="ChEBI" id="CHEBI:37565"/>
    </ligand>
</feature>
<keyword evidence="4 10" id="KW-0479">Metal-binding</keyword>
<dbReference type="NCBIfam" id="TIGR00450">
    <property type="entry name" value="mnmE_trmE_thdF"/>
    <property type="match status" value="1"/>
</dbReference>
<evidence type="ECO:0000256" key="7">
    <source>
        <dbReference type="ARBA" id="ARBA00022842"/>
    </source>
</evidence>
<dbReference type="GO" id="GO:0030488">
    <property type="term" value="P:tRNA methylation"/>
    <property type="evidence" value="ECO:0007669"/>
    <property type="project" value="TreeGrafter"/>
</dbReference>
<evidence type="ECO:0000256" key="9">
    <source>
        <dbReference type="ARBA" id="ARBA00023134"/>
    </source>
</evidence>
<comment type="subunit">
    <text evidence="10">Homodimer. Heterotetramer of two MnmE and two MnmG subunits.</text>
</comment>
<sequence>MQHLVILQVKNNGTIAAIATPPGRGGIGIVRISGTDLKQLAQTILGKLPDPRHAGLFNFLDQNNQVIDQGIALYFPSPNSYTGEDVLELHGHGGPAVMNLLLAHCLQLGARLAEPGEFTLRAFLNEKLDLAQAEGVADLIEASTANAVRCAVRSLHGEFSSTIHQLVSALIDLRVLVEATLDFPEEEIDFLQSAHAAEQLASIQIKLEQVLTASRRGNLLQEGIKIVLAGQPNVGKSSLLNRLAGDEIAIVTEIPGTTRDTIRQSIEIEGIPLHLIDTAGLRETNDIVEQQGIARTYAAIEQADLVLLLVDSRYGVTKEDRSVLAHLSEKLPVLIVHNKIDLSGQLSRIEEDTSGTVIYLSVKSGEGIALLQTALLKTVGWQTNIAGEGAYMARQRHLQALLHTKKLLERAKAWLHTTNQLEILAEELRLAQQALSSITGEFTSDDLLGEIFSSFCIGK</sequence>
<feature type="binding site" evidence="10">
    <location>
        <position position="88"/>
    </location>
    <ligand>
        <name>(6S)-5-formyl-5,6,7,8-tetrahydrofolate</name>
        <dbReference type="ChEBI" id="CHEBI:57457"/>
    </ligand>
</feature>
<evidence type="ECO:0000256" key="1">
    <source>
        <dbReference type="ARBA" id="ARBA00011043"/>
    </source>
</evidence>
<reference evidence="13 14" key="1">
    <citation type="submission" date="2016-10" db="EMBL/GenBank/DDBJ databases">
        <authorList>
            <person name="de Groot N.N."/>
        </authorList>
    </citation>
    <scope>NUCLEOTIDE SEQUENCE [LARGE SCALE GENOMIC DNA]</scope>
    <source>
        <strain evidence="13 14">Nm24</strain>
    </source>
</reference>
<dbReference type="Proteomes" id="UP000183926">
    <property type="component" value="Unassembled WGS sequence"/>
</dbReference>
<keyword evidence="3 10" id="KW-0819">tRNA processing</keyword>
<keyword evidence="5 10" id="KW-0547">Nucleotide-binding</keyword>
<dbReference type="GO" id="GO:0005829">
    <property type="term" value="C:cytosol"/>
    <property type="evidence" value="ECO:0007669"/>
    <property type="project" value="TreeGrafter"/>
</dbReference>
<evidence type="ECO:0000313" key="13">
    <source>
        <dbReference type="EMBL" id="SFU57285.1"/>
    </source>
</evidence>
<dbReference type="HAMAP" id="MF_00379">
    <property type="entry name" value="GTPase_MnmE"/>
    <property type="match status" value="1"/>
</dbReference>
<dbReference type="Pfam" id="PF12631">
    <property type="entry name" value="MnmE_helical"/>
    <property type="match status" value="1"/>
</dbReference>
<gene>
    <name evidence="10" type="primary">mnmE</name>
    <name evidence="10" type="synonym">trmE</name>
    <name evidence="13" type="ORF">SAMN05216339_104164</name>
</gene>
<dbReference type="OrthoDB" id="9805918at2"/>
<proteinExistence type="inferred from homology"/>
<dbReference type="GO" id="GO:0002098">
    <property type="term" value="P:tRNA wobble uridine modification"/>
    <property type="evidence" value="ECO:0007669"/>
    <property type="project" value="TreeGrafter"/>
</dbReference>
<name>A0A1I7H999_9PROT</name>
<comment type="function">
    <text evidence="10">Exhibits a very high intrinsic GTPase hydrolysis rate. Involved in the addition of a carboxymethylaminomethyl (cmnm) group at the wobble position (U34) of certain tRNAs, forming tRNA-cmnm(5)s(2)U34.</text>
</comment>
<dbReference type="FunFam" id="3.40.50.300:FF:001376">
    <property type="entry name" value="tRNA modification GTPase MnmE"/>
    <property type="match status" value="1"/>
</dbReference>
<feature type="binding site" evidence="10">
    <location>
        <position position="459"/>
    </location>
    <ligand>
        <name>(6S)-5-formyl-5,6,7,8-tetrahydrofolate</name>
        <dbReference type="ChEBI" id="CHEBI:57457"/>
    </ligand>
</feature>
<feature type="binding site" evidence="10">
    <location>
        <position position="127"/>
    </location>
    <ligand>
        <name>(6S)-5-formyl-5,6,7,8-tetrahydrofolate</name>
        <dbReference type="ChEBI" id="CHEBI:57457"/>
    </ligand>
</feature>
<feature type="binding site" evidence="10">
    <location>
        <position position="252"/>
    </location>
    <ligand>
        <name>K(+)</name>
        <dbReference type="ChEBI" id="CHEBI:29103"/>
    </ligand>
</feature>
<dbReference type="InterPro" id="IPR004520">
    <property type="entry name" value="GTPase_MnmE"/>
</dbReference>
<dbReference type="GO" id="GO:0005525">
    <property type="term" value="F:GTP binding"/>
    <property type="evidence" value="ECO:0007669"/>
    <property type="project" value="UniProtKB-UniRule"/>
</dbReference>
<dbReference type="CDD" id="cd14858">
    <property type="entry name" value="TrmE_N"/>
    <property type="match status" value="1"/>
</dbReference>
<dbReference type="PANTHER" id="PTHR42714:SF2">
    <property type="entry name" value="TRNA MODIFICATION GTPASE GTPBP3, MITOCHONDRIAL"/>
    <property type="match status" value="1"/>
</dbReference>
<comment type="caution">
    <text evidence="10">Lacks conserved residue(s) required for the propagation of feature annotation.</text>
</comment>
<dbReference type="InterPro" id="IPR027266">
    <property type="entry name" value="TrmE/GcvT-like"/>
</dbReference>
<dbReference type="EMBL" id="FPBL01000004">
    <property type="protein sequence ID" value="SFU57285.1"/>
    <property type="molecule type" value="Genomic_DNA"/>
</dbReference>
<dbReference type="Pfam" id="PF01926">
    <property type="entry name" value="MMR_HSR1"/>
    <property type="match status" value="1"/>
</dbReference>
<dbReference type="NCBIfam" id="TIGR00231">
    <property type="entry name" value="small_GTP"/>
    <property type="match status" value="1"/>
</dbReference>
<evidence type="ECO:0000256" key="10">
    <source>
        <dbReference type="HAMAP-Rule" id="MF_00379"/>
    </source>
</evidence>
<evidence type="ECO:0000256" key="5">
    <source>
        <dbReference type="ARBA" id="ARBA00022741"/>
    </source>
</evidence>
<dbReference type="NCBIfam" id="NF003661">
    <property type="entry name" value="PRK05291.1-3"/>
    <property type="match status" value="1"/>
</dbReference>
<feature type="domain" description="TrmE-type G" evidence="12">
    <location>
        <begin position="223"/>
        <end position="380"/>
    </location>
</feature>
<dbReference type="PANTHER" id="PTHR42714">
    <property type="entry name" value="TRNA MODIFICATION GTPASE GTPBP3"/>
    <property type="match status" value="1"/>
</dbReference>
<dbReference type="CDD" id="cd04164">
    <property type="entry name" value="trmE"/>
    <property type="match status" value="1"/>
</dbReference>
<dbReference type="Gene3D" id="3.40.50.300">
    <property type="entry name" value="P-loop containing nucleotide triphosphate hydrolases"/>
    <property type="match status" value="1"/>
</dbReference>
<dbReference type="InterPro" id="IPR027417">
    <property type="entry name" value="P-loop_NTPase"/>
</dbReference>
<feature type="binding site" evidence="10">
    <location>
        <position position="257"/>
    </location>
    <ligand>
        <name>K(+)</name>
        <dbReference type="ChEBI" id="CHEBI:29103"/>
    </ligand>
</feature>
<dbReference type="AlphaFoldDB" id="A0A1I7H999"/>
<evidence type="ECO:0000259" key="12">
    <source>
        <dbReference type="PROSITE" id="PS51709"/>
    </source>
</evidence>
<dbReference type="InterPro" id="IPR031168">
    <property type="entry name" value="G_TrmE"/>
</dbReference>
<accession>A0A1I7H999</accession>
<protein>
    <recommendedName>
        <fullName evidence="10">tRNA modification GTPase MnmE</fullName>
        <ecNumber evidence="10">3.6.-.-</ecNumber>
    </recommendedName>
</protein>
<evidence type="ECO:0000256" key="4">
    <source>
        <dbReference type="ARBA" id="ARBA00022723"/>
    </source>
</evidence>
<feature type="binding site" evidence="10">
    <location>
        <begin position="233"/>
        <end position="238"/>
    </location>
    <ligand>
        <name>GTP</name>
        <dbReference type="ChEBI" id="CHEBI:37565"/>
    </ligand>
</feature>
<feature type="binding site" evidence="10">
    <location>
        <position position="237"/>
    </location>
    <ligand>
        <name>Mg(2+)</name>
        <dbReference type="ChEBI" id="CHEBI:18420"/>
    </ligand>
</feature>
<feature type="binding site" evidence="10">
    <location>
        <position position="258"/>
    </location>
    <ligand>
        <name>Mg(2+)</name>
        <dbReference type="ChEBI" id="CHEBI:18420"/>
    </ligand>
</feature>
<comment type="subcellular location">
    <subcellularLocation>
        <location evidence="10">Cytoplasm</location>
    </subcellularLocation>
</comment>
<evidence type="ECO:0000256" key="11">
    <source>
        <dbReference type="RuleBase" id="RU003313"/>
    </source>
</evidence>
<evidence type="ECO:0000256" key="8">
    <source>
        <dbReference type="ARBA" id="ARBA00022958"/>
    </source>
</evidence>
<feature type="binding site" evidence="10">
    <location>
        <begin position="277"/>
        <end position="280"/>
    </location>
    <ligand>
        <name>GTP</name>
        <dbReference type="ChEBI" id="CHEBI:37565"/>
    </ligand>
</feature>
<dbReference type="PRINTS" id="PR00449">
    <property type="entry name" value="RASTRNSFRMNG"/>
</dbReference>
<keyword evidence="2 10" id="KW-0963">Cytoplasm</keyword>
<feature type="binding site" evidence="10">
    <location>
        <position position="233"/>
    </location>
    <ligand>
        <name>K(+)</name>
        <dbReference type="ChEBI" id="CHEBI:29103"/>
    </ligand>
</feature>
<feature type="binding site" evidence="10">
    <location>
        <position position="31"/>
    </location>
    <ligand>
        <name>(6S)-5-formyl-5,6,7,8-tetrahydrofolate</name>
        <dbReference type="ChEBI" id="CHEBI:57457"/>
    </ligand>
</feature>
<evidence type="ECO:0000256" key="2">
    <source>
        <dbReference type="ARBA" id="ARBA00022490"/>
    </source>
</evidence>
<dbReference type="SUPFAM" id="SSF52540">
    <property type="entry name" value="P-loop containing nucleoside triphosphate hydrolases"/>
    <property type="match status" value="1"/>
</dbReference>
<comment type="cofactor">
    <cofactor evidence="10">
        <name>K(+)</name>
        <dbReference type="ChEBI" id="CHEBI:29103"/>
    </cofactor>
    <text evidence="10">Binds 1 potassium ion per subunit.</text>
</comment>
<dbReference type="Gene3D" id="3.30.1360.120">
    <property type="entry name" value="Probable tRNA modification gtpase trme, domain 1"/>
    <property type="match status" value="1"/>
</dbReference>
<dbReference type="InterPro" id="IPR025867">
    <property type="entry name" value="MnmE_helical"/>
</dbReference>
<comment type="similarity">
    <text evidence="1 10 11">Belongs to the TRAFAC class TrmE-Era-EngA-EngB-Septin-like GTPase superfamily. TrmE GTPase family.</text>
</comment>
<keyword evidence="8 10" id="KW-0630">Potassium</keyword>
<keyword evidence="6 10" id="KW-0378">Hydrolase</keyword>
<dbReference type="InterPro" id="IPR005225">
    <property type="entry name" value="Small_GTP-bd"/>
</dbReference>
<evidence type="ECO:0000256" key="3">
    <source>
        <dbReference type="ARBA" id="ARBA00022694"/>
    </source>
</evidence>
<dbReference type="Gene3D" id="1.20.120.430">
    <property type="entry name" value="tRNA modification GTPase MnmE domain 2"/>
    <property type="match status" value="1"/>
</dbReference>
<keyword evidence="9 10" id="KW-0342">GTP-binding</keyword>
<dbReference type="GO" id="GO:0046872">
    <property type="term" value="F:metal ion binding"/>
    <property type="evidence" value="ECO:0007669"/>
    <property type="project" value="UniProtKB-KW"/>
</dbReference>
<evidence type="ECO:0000313" key="14">
    <source>
        <dbReference type="Proteomes" id="UP000183926"/>
    </source>
</evidence>